<dbReference type="InterPro" id="IPR001757">
    <property type="entry name" value="P_typ_ATPase"/>
</dbReference>
<keyword evidence="3 13" id="KW-1003">Cell membrane</keyword>
<dbReference type="SFLD" id="SFLDS00003">
    <property type="entry name" value="Haloacid_Dehalogenase"/>
    <property type="match status" value="1"/>
</dbReference>
<feature type="transmembrane region" description="Helical" evidence="13">
    <location>
        <begin position="774"/>
        <end position="796"/>
    </location>
</feature>
<dbReference type="Pfam" id="PF00702">
    <property type="entry name" value="Hydrolase"/>
    <property type="match status" value="1"/>
</dbReference>
<dbReference type="GO" id="GO:0005886">
    <property type="term" value="C:plasma membrane"/>
    <property type="evidence" value="ECO:0007669"/>
    <property type="project" value="UniProtKB-SubCell"/>
</dbReference>
<keyword evidence="4 13" id="KW-0812">Transmembrane</keyword>
<keyword evidence="7" id="KW-0406">Ion transport</keyword>
<dbReference type="PROSITE" id="PS00154">
    <property type="entry name" value="ATPASE_E1_E2"/>
    <property type="match status" value="1"/>
</dbReference>
<evidence type="ECO:0000256" key="8">
    <source>
        <dbReference type="ARBA" id="ARBA00022840"/>
    </source>
</evidence>
<evidence type="ECO:0000313" key="16">
    <source>
        <dbReference type="Proteomes" id="UP000537260"/>
    </source>
</evidence>
<dbReference type="InterPro" id="IPR036412">
    <property type="entry name" value="HAD-like_sf"/>
</dbReference>
<evidence type="ECO:0000256" key="1">
    <source>
        <dbReference type="ARBA" id="ARBA00004651"/>
    </source>
</evidence>
<feature type="domain" description="TRASH" evidence="14">
    <location>
        <begin position="14"/>
        <end position="51"/>
    </location>
</feature>
<dbReference type="InterPro" id="IPR027256">
    <property type="entry name" value="P-typ_ATPase_IB"/>
</dbReference>
<keyword evidence="7" id="KW-0187">Copper transport</keyword>
<comment type="caution">
    <text evidence="15">The sequence shown here is derived from an EMBL/GenBank/DDBJ whole genome shotgun (WGS) entry which is preliminary data.</text>
</comment>
<dbReference type="Pfam" id="PF04945">
    <property type="entry name" value="YHS"/>
    <property type="match status" value="1"/>
</dbReference>
<organism evidence="15 16">
    <name type="scientific">Glaciibacter psychrotolerans</name>
    <dbReference type="NCBI Taxonomy" id="670054"/>
    <lineage>
        <taxon>Bacteria</taxon>
        <taxon>Bacillati</taxon>
        <taxon>Actinomycetota</taxon>
        <taxon>Actinomycetes</taxon>
        <taxon>Micrococcales</taxon>
        <taxon>Microbacteriaceae</taxon>
        <taxon>Glaciibacter</taxon>
    </lineage>
</organism>
<dbReference type="PANTHER" id="PTHR43520:SF8">
    <property type="entry name" value="P-TYPE CU(+) TRANSPORTER"/>
    <property type="match status" value="1"/>
</dbReference>
<dbReference type="Pfam" id="PF00122">
    <property type="entry name" value="E1-E2_ATPase"/>
    <property type="match status" value="1"/>
</dbReference>
<dbReference type="Gene3D" id="3.40.1110.10">
    <property type="entry name" value="Calcium-transporting ATPase, cytoplasmic domain N"/>
    <property type="match status" value="1"/>
</dbReference>
<dbReference type="InterPro" id="IPR012348">
    <property type="entry name" value="RNR-like"/>
</dbReference>
<dbReference type="InterPro" id="IPR007029">
    <property type="entry name" value="YHS_dom"/>
</dbReference>
<comment type="subcellular location">
    <subcellularLocation>
        <location evidence="1">Cell membrane</location>
        <topology evidence="1">Multi-pass membrane protein</topology>
    </subcellularLocation>
</comment>
<evidence type="ECO:0000256" key="10">
    <source>
        <dbReference type="ARBA" id="ARBA00022989"/>
    </source>
</evidence>
<dbReference type="InterPro" id="IPR018303">
    <property type="entry name" value="ATPase_P-typ_P_site"/>
</dbReference>
<keyword evidence="5 13" id="KW-0479">Metal-binding</keyword>
<keyword evidence="6 13" id="KW-0547">Nucleotide-binding</keyword>
<comment type="similarity">
    <text evidence="2 13">Belongs to the cation transport ATPase (P-type) (TC 3.A.3) family. Type IB subfamily.</text>
</comment>
<keyword evidence="12 13" id="KW-0472">Membrane</keyword>
<keyword evidence="8 13" id="KW-0067">ATP-binding</keyword>
<dbReference type="GO" id="GO:0055070">
    <property type="term" value="P:copper ion homeostasis"/>
    <property type="evidence" value="ECO:0007669"/>
    <property type="project" value="TreeGrafter"/>
</dbReference>
<dbReference type="InterPro" id="IPR023299">
    <property type="entry name" value="ATPase_P-typ_cyto_dom_N"/>
</dbReference>
<protein>
    <submittedName>
        <fullName evidence="15">Cu+-exporting ATPase</fullName>
    </submittedName>
</protein>
<evidence type="ECO:0000256" key="3">
    <source>
        <dbReference type="ARBA" id="ARBA00022475"/>
    </source>
</evidence>
<evidence type="ECO:0000256" key="12">
    <source>
        <dbReference type="ARBA" id="ARBA00023136"/>
    </source>
</evidence>
<dbReference type="AlphaFoldDB" id="A0A7Z0EBW8"/>
<keyword evidence="10 13" id="KW-1133">Transmembrane helix</keyword>
<evidence type="ECO:0000256" key="7">
    <source>
        <dbReference type="ARBA" id="ARBA00022796"/>
    </source>
</evidence>
<dbReference type="SFLD" id="SFLDG00002">
    <property type="entry name" value="C1.7:_P-type_atpase_like"/>
    <property type="match status" value="1"/>
</dbReference>
<evidence type="ECO:0000256" key="5">
    <source>
        <dbReference type="ARBA" id="ARBA00022723"/>
    </source>
</evidence>
<feature type="transmembrane region" description="Helical" evidence="13">
    <location>
        <begin position="749"/>
        <end position="768"/>
    </location>
</feature>
<dbReference type="InterPro" id="IPR059000">
    <property type="entry name" value="ATPase_P-type_domA"/>
</dbReference>
<feature type="transmembrane region" description="Helical" evidence="13">
    <location>
        <begin position="161"/>
        <end position="180"/>
    </location>
</feature>
<dbReference type="InterPro" id="IPR023298">
    <property type="entry name" value="ATPase_P-typ_TM_dom_sf"/>
</dbReference>
<dbReference type="SUPFAM" id="SSF81665">
    <property type="entry name" value="Calcium ATPase, transmembrane domain M"/>
    <property type="match status" value="1"/>
</dbReference>
<dbReference type="GO" id="GO:0016491">
    <property type="term" value="F:oxidoreductase activity"/>
    <property type="evidence" value="ECO:0007669"/>
    <property type="project" value="InterPro"/>
</dbReference>
<evidence type="ECO:0000313" key="15">
    <source>
        <dbReference type="EMBL" id="NYJ18601.1"/>
    </source>
</evidence>
<dbReference type="PRINTS" id="PR00943">
    <property type="entry name" value="CUATPASE"/>
</dbReference>
<keyword evidence="7" id="KW-0813">Transport</keyword>
<evidence type="ECO:0000256" key="13">
    <source>
        <dbReference type="RuleBase" id="RU362081"/>
    </source>
</evidence>
<dbReference type="GO" id="GO:0005507">
    <property type="term" value="F:copper ion binding"/>
    <property type="evidence" value="ECO:0007669"/>
    <property type="project" value="TreeGrafter"/>
</dbReference>
<accession>A0A7Z0EBW8</accession>
<dbReference type="FunFam" id="2.70.150.10:FF:000020">
    <property type="entry name" value="Copper-exporting P-type ATPase A"/>
    <property type="match status" value="1"/>
</dbReference>
<dbReference type="InterPro" id="IPR044492">
    <property type="entry name" value="P_typ_ATPase_HD_dom"/>
</dbReference>
<dbReference type="SUPFAM" id="SSF81653">
    <property type="entry name" value="Calcium ATPase, transduction domain A"/>
    <property type="match status" value="1"/>
</dbReference>
<dbReference type="NCBIfam" id="TIGR01525">
    <property type="entry name" value="ATPase-IB_hvy"/>
    <property type="match status" value="1"/>
</dbReference>
<dbReference type="Gene3D" id="2.70.150.10">
    <property type="entry name" value="Calcium-transporting ATPase, cytoplasmic transduction domain A"/>
    <property type="match status" value="1"/>
</dbReference>
<dbReference type="GO" id="GO:0016887">
    <property type="term" value="F:ATP hydrolysis activity"/>
    <property type="evidence" value="ECO:0007669"/>
    <property type="project" value="InterPro"/>
</dbReference>
<feature type="transmembrane region" description="Helical" evidence="13">
    <location>
        <begin position="128"/>
        <end position="149"/>
    </location>
</feature>
<dbReference type="Gene3D" id="1.10.620.20">
    <property type="entry name" value="Ribonucleotide Reductase, subunit A"/>
    <property type="match status" value="1"/>
</dbReference>
<evidence type="ECO:0000256" key="6">
    <source>
        <dbReference type="ARBA" id="ARBA00022741"/>
    </source>
</evidence>
<dbReference type="Pfam" id="PF19335">
    <property type="entry name" value="HMBD"/>
    <property type="match status" value="1"/>
</dbReference>
<dbReference type="PANTHER" id="PTHR43520">
    <property type="entry name" value="ATP7, ISOFORM B"/>
    <property type="match status" value="1"/>
</dbReference>
<evidence type="ECO:0000256" key="11">
    <source>
        <dbReference type="ARBA" id="ARBA00023008"/>
    </source>
</evidence>
<dbReference type="InterPro" id="IPR009078">
    <property type="entry name" value="Ferritin-like_SF"/>
</dbReference>
<keyword evidence="11" id="KW-0186">Copper</keyword>
<dbReference type="GO" id="GO:0043682">
    <property type="term" value="F:P-type divalent copper transporter activity"/>
    <property type="evidence" value="ECO:0007669"/>
    <property type="project" value="TreeGrafter"/>
</dbReference>
<dbReference type="InterPro" id="IPR023214">
    <property type="entry name" value="HAD_sf"/>
</dbReference>
<dbReference type="GO" id="GO:0005524">
    <property type="term" value="F:ATP binding"/>
    <property type="evidence" value="ECO:0007669"/>
    <property type="project" value="UniProtKB-UniRule"/>
</dbReference>
<sequence length="803" mass="84062">MSSRRNDVQPVVTDPVCGMRADPANALSIEHEGTRFFFCSDHCRSTFEANPDLYIDHDHGDHSGSAAGGSSTPAAPDGAVEYTCPMHPEIRRPGPGACPICGMSLEPVTVTAMESGSSAELVNMTRRFWVGLVLTVPVLVIEMAGHLFGWVHELLPPTVSVWVQLVLATPVVLWAGWPFFVRGWASVRSRNLNMFTLIAIGTGVAWLYSVIATVAPGIFPASFRGMDGTVDVYFESAAVITVLVLLGQVLELRAREKTSGAIKALLDLSPTSARRLRADGTDEEIDLAQVQVGDRLRVRPGEKVPVDGTVQEGRSSIDESLVTGESMPVTKSAGDTVIGGTINQTGGLVMQAEKIGRDTMLARIVSMVAEAQRSQAPIQRLADRVAGVFVPAVLGAAVIAFAVWALVGPDPKLAHALIVAVTVLIIACPCALGLATPMSIMVGVGRGAKMGVLIKNAEALERMEKVDTLVVDKTGTLTEGRPSLTRIITVGSTERTAAPLADDRATVTERTGAAEDELLRLAAGVERASEHPLAAAITAAAHERGITIPDVADFDSPAGRGVTGTVEGHQVALGNVDFLASLGTDMRTLDTQADQLRGEGATVIHMSIDGHAAGLFAIADPIKATTADALAALAADGIQIVMLTGDNLATAQAVAKRLGIDRVEAQVLPEHKSDIVKALRREGKVVAMAGDGVNDAPALAAADVGLAMGSGTDVAIESAGITLLGGDLVGIVHARRLSQKTMRNIRQNLTFAFIYNAAGIPIAAGVLYPFFGVLLSPIIAAAAMSLSSVSVISNALRLRTQKL</sequence>
<dbReference type="Proteomes" id="UP000537260">
    <property type="component" value="Unassembled WGS sequence"/>
</dbReference>
<dbReference type="Gene3D" id="3.40.50.1000">
    <property type="entry name" value="HAD superfamily/HAD-like"/>
    <property type="match status" value="1"/>
</dbReference>
<feature type="transmembrane region" description="Helical" evidence="13">
    <location>
        <begin position="413"/>
        <end position="436"/>
    </location>
</feature>
<evidence type="ECO:0000256" key="9">
    <source>
        <dbReference type="ARBA" id="ARBA00022967"/>
    </source>
</evidence>
<dbReference type="NCBIfam" id="TIGR01494">
    <property type="entry name" value="ATPase_P-type"/>
    <property type="match status" value="2"/>
</dbReference>
<dbReference type="InterPro" id="IPR008250">
    <property type="entry name" value="ATPase_P-typ_transduc_dom_A_sf"/>
</dbReference>
<keyword evidence="9" id="KW-1278">Translocase</keyword>
<proteinExistence type="inferred from homology"/>
<dbReference type="SFLD" id="SFLDF00027">
    <property type="entry name" value="p-type_atpase"/>
    <property type="match status" value="1"/>
</dbReference>
<evidence type="ECO:0000256" key="4">
    <source>
        <dbReference type="ARBA" id="ARBA00022692"/>
    </source>
</evidence>
<name>A0A7Z0EBW8_9MICO</name>
<feature type="transmembrane region" description="Helical" evidence="13">
    <location>
        <begin position="192"/>
        <end position="212"/>
    </location>
</feature>
<dbReference type="SUPFAM" id="SSF56784">
    <property type="entry name" value="HAD-like"/>
    <property type="match status" value="1"/>
</dbReference>
<reference evidence="15 16" key="1">
    <citation type="submission" date="2020-07" db="EMBL/GenBank/DDBJ databases">
        <title>Sequencing the genomes of 1000 actinobacteria strains.</title>
        <authorList>
            <person name="Klenk H.-P."/>
        </authorList>
    </citation>
    <scope>NUCLEOTIDE SEQUENCE [LARGE SCALE GENOMIC DNA]</scope>
    <source>
        <strain evidence="15 16">LI1</strain>
    </source>
</reference>
<dbReference type="SMART" id="SM00746">
    <property type="entry name" value="TRASH"/>
    <property type="match status" value="1"/>
</dbReference>
<dbReference type="InterPro" id="IPR011017">
    <property type="entry name" value="TRASH_dom"/>
</dbReference>
<dbReference type="RefSeq" id="WP_179577482.1">
    <property type="nucleotide sequence ID" value="NZ_JACCFM010000001.1"/>
</dbReference>
<dbReference type="InterPro" id="IPR045800">
    <property type="entry name" value="HMBD"/>
</dbReference>
<dbReference type="SUPFAM" id="SSF47240">
    <property type="entry name" value="Ferritin-like"/>
    <property type="match status" value="1"/>
</dbReference>
<evidence type="ECO:0000259" key="14">
    <source>
        <dbReference type="SMART" id="SM00746"/>
    </source>
</evidence>
<evidence type="ECO:0000256" key="2">
    <source>
        <dbReference type="ARBA" id="ARBA00006024"/>
    </source>
</evidence>
<gene>
    <name evidence="15" type="ORF">HNR05_000392</name>
</gene>
<keyword evidence="16" id="KW-1185">Reference proteome</keyword>
<feature type="transmembrane region" description="Helical" evidence="13">
    <location>
        <begin position="232"/>
        <end position="250"/>
    </location>
</feature>
<dbReference type="EMBL" id="JACCFM010000001">
    <property type="protein sequence ID" value="NYJ18601.1"/>
    <property type="molecule type" value="Genomic_DNA"/>
</dbReference>
<dbReference type="PRINTS" id="PR00119">
    <property type="entry name" value="CATATPASE"/>
</dbReference>
<feature type="transmembrane region" description="Helical" evidence="13">
    <location>
        <begin position="385"/>
        <end position="407"/>
    </location>
</feature>
<dbReference type="CDD" id="cd02094">
    <property type="entry name" value="P-type_ATPase_Cu-like"/>
    <property type="match status" value="1"/>
</dbReference>